<dbReference type="RefSeq" id="WP_259856725.1">
    <property type="nucleotide sequence ID" value="NZ_BAAAST010000103.1"/>
</dbReference>
<name>A0ABY5VQT8_9ACTN</name>
<protein>
    <submittedName>
        <fullName evidence="3">Toll/interleukin-1 receptor domain-containing protein</fullName>
    </submittedName>
</protein>
<dbReference type="InterPro" id="IPR041664">
    <property type="entry name" value="AAA_16"/>
</dbReference>
<feature type="domain" description="TIR" evidence="2">
    <location>
        <begin position="6"/>
        <end position="125"/>
    </location>
</feature>
<reference evidence="3" key="2">
    <citation type="submission" date="2022-09" db="EMBL/GenBank/DDBJ databases">
        <title>Biosynthetic gene clusters of Dactylosporangioum fulvum.</title>
        <authorList>
            <person name="Caradec T."/>
        </authorList>
    </citation>
    <scope>NUCLEOTIDE SEQUENCE</scope>
    <source>
        <strain evidence="3">NRRL B-16292</strain>
    </source>
</reference>
<reference evidence="3" key="1">
    <citation type="submission" date="2021-04" db="EMBL/GenBank/DDBJ databases">
        <authorList>
            <person name="Hartkoorn R.C."/>
            <person name="Beaudoing E."/>
            <person name="Hot D."/>
        </authorList>
    </citation>
    <scope>NUCLEOTIDE SEQUENCE</scope>
    <source>
        <strain evidence="3">NRRL B-16292</strain>
    </source>
</reference>
<dbReference type="Gene3D" id="3.40.50.10140">
    <property type="entry name" value="Toll/interleukin-1 receptor homology (TIR) domain"/>
    <property type="match status" value="1"/>
</dbReference>
<dbReference type="SUPFAM" id="SSF52540">
    <property type="entry name" value="P-loop containing nucleoside triphosphate hydrolases"/>
    <property type="match status" value="1"/>
</dbReference>
<keyword evidence="4" id="KW-1185">Reference proteome</keyword>
<accession>A0ABY5VQT8</accession>
<dbReference type="Pfam" id="PF13676">
    <property type="entry name" value="TIR_2"/>
    <property type="match status" value="1"/>
</dbReference>
<sequence length="971" mass="108927">MLLKSFISYAHVAGTAEAELVPWLYDRLKQPDSPLDPVIDREDLVLGRWREGIDALVPLCHLMLVVWSPAWDARPECQHELHLAVDNGLSIVRLNVTAAAGYSDRLSEFSSHTFDGDWETAVQRLFRRARRGEEPLHRAQLMRQELSDLVSRADRPGFAEHDRIVELRTQQQLDREQERRRKYRIRAEFTTTGPTAVSTRAFLNRDDERRLLLTALRRHRGELVVVSGDHGIGKTRMVHAVLDELRVSAPELRQQRAQVHSPYSFVAGDLVAMLEGLLSRDDTSRRLDYRPRDPAAVKLKTLLEIPDTAPALVVLDSAELLLDQHDRRFRDSDLDEALQLLYGPTAPQHHVSVVLVTRVMPASMADWPARINTVPIRDGLKVDDFKKLLRQFDLDGEWFPDDRAEPGEALHRGTGGFPRAAELTFGLFENGTGEYASIDDVLDLIGSRAASKVPQLLLGELVDCLGADRLRVAAAVAVFGTPVTIEDVLAMLPGQAENRVLHTLRQLVTKKVVQRVGDSYLVQPPDNERILDKLGTDRRTLLLRAAAYLAARSPAEVHNVKDLELRRQQVDLLLRAEAYEEALEAVDELDRRYLYDWGYFSLLTGQREALRDVLTDLDHQIVNLNALGRSYTARFRYDEGIATFHMALDRAQRLRSPQRIKTLTVNLASAYFDSGDAISAQGHYERALVMARRFRDPSEVITPLNGLASCHRRHGKFQRSLNALDEAIGVAVAAGRTDRLAELLLNAGRCRLHLDERHAAEADFEHAGEHIDRLANKKQVRCKYLDATADLWLRNGQTGLAIGQATEAVDLALDLGDSSVLQQARTTLAAAHVTAGDLGKARDEITLAANYRPERRALIILAFQGLIEWRISTRQRDSVEYFQRLRREAVERRRSDPEDFGAWGMEGLAICGLHVCGGGPLTGAEEAVRASLRLTANAAGVAAQLRRMLEMLVAGGSSDELRRLVRKLRLD</sequence>
<dbReference type="InterPro" id="IPR011990">
    <property type="entry name" value="TPR-like_helical_dom_sf"/>
</dbReference>
<feature type="domain" description="Orc1-like AAA ATPase" evidence="1">
    <location>
        <begin position="202"/>
        <end position="342"/>
    </location>
</feature>
<dbReference type="Pfam" id="PF13424">
    <property type="entry name" value="TPR_12"/>
    <property type="match status" value="1"/>
</dbReference>
<dbReference type="InterPro" id="IPR000157">
    <property type="entry name" value="TIR_dom"/>
</dbReference>
<evidence type="ECO:0000259" key="1">
    <source>
        <dbReference type="Pfam" id="PF13191"/>
    </source>
</evidence>
<dbReference type="SUPFAM" id="SSF52200">
    <property type="entry name" value="Toll/Interleukin receptor TIR domain"/>
    <property type="match status" value="1"/>
</dbReference>
<dbReference type="Proteomes" id="UP001059617">
    <property type="component" value="Chromosome"/>
</dbReference>
<dbReference type="InterPro" id="IPR027417">
    <property type="entry name" value="P-loop_NTPase"/>
</dbReference>
<evidence type="ECO:0000313" key="3">
    <source>
        <dbReference type="EMBL" id="UWP79171.1"/>
    </source>
</evidence>
<dbReference type="Gene3D" id="3.40.50.300">
    <property type="entry name" value="P-loop containing nucleotide triphosphate hydrolases"/>
    <property type="match status" value="1"/>
</dbReference>
<dbReference type="EMBL" id="CP073720">
    <property type="protein sequence ID" value="UWP79171.1"/>
    <property type="molecule type" value="Genomic_DNA"/>
</dbReference>
<gene>
    <name evidence="3" type="ORF">Dfulv_28840</name>
</gene>
<evidence type="ECO:0000259" key="2">
    <source>
        <dbReference type="Pfam" id="PF13676"/>
    </source>
</evidence>
<dbReference type="Gene3D" id="1.25.40.10">
    <property type="entry name" value="Tetratricopeptide repeat domain"/>
    <property type="match status" value="1"/>
</dbReference>
<proteinExistence type="predicted"/>
<evidence type="ECO:0000313" key="4">
    <source>
        <dbReference type="Proteomes" id="UP001059617"/>
    </source>
</evidence>
<dbReference type="InterPro" id="IPR035897">
    <property type="entry name" value="Toll_tir_struct_dom_sf"/>
</dbReference>
<dbReference type="SUPFAM" id="SSF48452">
    <property type="entry name" value="TPR-like"/>
    <property type="match status" value="2"/>
</dbReference>
<keyword evidence="3" id="KW-0675">Receptor</keyword>
<dbReference type="Pfam" id="PF13191">
    <property type="entry name" value="AAA_16"/>
    <property type="match status" value="1"/>
</dbReference>
<organism evidence="3 4">
    <name type="scientific">Dactylosporangium fulvum</name>
    <dbReference type="NCBI Taxonomy" id="53359"/>
    <lineage>
        <taxon>Bacteria</taxon>
        <taxon>Bacillati</taxon>
        <taxon>Actinomycetota</taxon>
        <taxon>Actinomycetes</taxon>
        <taxon>Micromonosporales</taxon>
        <taxon>Micromonosporaceae</taxon>
        <taxon>Dactylosporangium</taxon>
    </lineage>
</organism>